<evidence type="ECO:0000313" key="2">
    <source>
        <dbReference type="Proteomes" id="UP000514752"/>
    </source>
</evidence>
<reference evidence="1 2" key="1">
    <citation type="submission" date="2020-07" db="EMBL/GenBank/DDBJ databases">
        <title>Genomic diversity of species in the Neisseriaceae family.</title>
        <authorList>
            <person name="Vincent A.T."/>
            <person name="Bernet E."/>
            <person name="Veyrier F.J."/>
        </authorList>
    </citation>
    <scope>NUCLEOTIDE SEQUENCE [LARGE SCALE GENOMIC DNA]</scope>
    <source>
        <strain evidence="1 2">DSM 22244</strain>
    </source>
</reference>
<name>A0A7D7SQK0_9NEIS</name>
<dbReference type="EMBL" id="CP059567">
    <property type="protein sequence ID" value="QMT41110.1"/>
    <property type="molecule type" value="Genomic_DNA"/>
</dbReference>
<dbReference type="RefSeq" id="WP_182122671.1">
    <property type="nucleotide sequence ID" value="NZ_CP059567.1"/>
</dbReference>
<dbReference type="SUPFAM" id="SSF51126">
    <property type="entry name" value="Pectin lyase-like"/>
    <property type="match status" value="1"/>
</dbReference>
<proteinExistence type="predicted"/>
<organism evidence="1 2">
    <name type="scientific">Neisseria shayeganii</name>
    <dbReference type="NCBI Taxonomy" id="607712"/>
    <lineage>
        <taxon>Bacteria</taxon>
        <taxon>Pseudomonadati</taxon>
        <taxon>Pseudomonadota</taxon>
        <taxon>Betaproteobacteria</taxon>
        <taxon>Neisseriales</taxon>
        <taxon>Neisseriaceae</taxon>
        <taxon>Neisseria</taxon>
    </lineage>
</organism>
<gene>
    <name evidence="1" type="ORF">H3L94_03480</name>
</gene>
<protein>
    <submittedName>
        <fullName evidence="1">Uncharacterized protein</fullName>
    </submittedName>
</protein>
<sequence>MTANLLQPHRLCMIGRIEPESPDRQFIDKYVLQLLFAENLFNDISYKNEHILQQKWKQQLDEFGVSVLASWIQLYDMLSESLSLIFRVNENGNTQAVIELLSALSLLELEPIDLSGIQIKFAHCPIFSLGNTPFRNIKFHQCTFDKLTFENCLIDDSAYVIFDNCMIDKITGFAAEHSLPNWIINCSIYNKQNTSNSSRIKDSNLPTSQKLLLSIIQKIFFQSGGGRQEDALYKGGYQADFDKELIDSILKYLVQEGYVDKSKDGSKSIYNPNRYYTERMRAIKDQLSLSKDPIWLDVLEFQSKAEKKRKIQK</sequence>
<accession>A0A7D7SQK0</accession>
<evidence type="ECO:0000313" key="1">
    <source>
        <dbReference type="EMBL" id="QMT41110.1"/>
    </source>
</evidence>
<dbReference type="AlphaFoldDB" id="A0A7D7SQK0"/>
<dbReference type="KEGG" id="nsg:H3L94_03480"/>
<dbReference type="InterPro" id="IPR011050">
    <property type="entry name" value="Pectin_lyase_fold/virulence"/>
</dbReference>
<dbReference type="Proteomes" id="UP000514752">
    <property type="component" value="Chromosome"/>
</dbReference>